<feature type="compositionally biased region" description="Basic residues" evidence="3">
    <location>
        <begin position="86"/>
        <end position="100"/>
    </location>
</feature>
<sequence length="374" mass="41367">MSDGGARPSSPSPSVSLLEAKAETRLVLKSLLRKTLAVAPEDRPGRVGGTYHDPNKFSAAARSPKKTDNGWDSLDEAISTAEEKKHSIKNLIKRRLRPRSISRPDTPKNKAGTLERDRKPDKLENGQPTSFPEILQNKLVPEDAGSSSSFSEEEGEEGKKKKKKSKRKIHLPSIFRTKSKSKATDPQRPSTLVIPAKPPPKDPQLSPSHPPEFYNEVAGTLERFAKKSMKKPKPVPPPLIPPPQSEPAATGVQDKNTVVQQLVQILCREGDILNEKITANPFLRSSLDRLSYPSFAKLLDTYASQTEATPAPLPSSPTLRKVAITMEASCRVLTATGARQRMKGYAERYMENFAPWVRSHGGWENIVEDIPEYD</sequence>
<reference evidence="4 5" key="1">
    <citation type="submission" date="2024-09" db="EMBL/GenBank/DDBJ databases">
        <title>A chromosome-level genome assembly of Gray's grenadier anchovy, Coilia grayii.</title>
        <authorList>
            <person name="Fu Z."/>
        </authorList>
    </citation>
    <scope>NUCLEOTIDE SEQUENCE [LARGE SCALE GENOMIC DNA]</scope>
    <source>
        <strain evidence="4">G4</strain>
        <tissue evidence="4">Muscle</tissue>
    </source>
</reference>
<dbReference type="PANTHER" id="PTHR14965">
    <property type="entry name" value="SI:CH73-248E21.1"/>
    <property type="match status" value="1"/>
</dbReference>
<proteinExistence type="predicted"/>
<dbReference type="SUPFAM" id="SSF56854">
    <property type="entry name" value="Bcl-2 inhibitors of programmed cell death"/>
    <property type="match status" value="1"/>
</dbReference>
<gene>
    <name evidence="4" type="ORF">ACEWY4_002908</name>
</gene>
<keyword evidence="2" id="KW-0053">Apoptosis</keyword>
<keyword evidence="5" id="KW-1185">Reference proteome</keyword>
<keyword evidence="1" id="KW-0597">Phosphoprotein</keyword>
<evidence type="ECO:0000313" key="4">
    <source>
        <dbReference type="EMBL" id="KAL2101147.1"/>
    </source>
</evidence>
<evidence type="ECO:0008006" key="6">
    <source>
        <dbReference type="Google" id="ProtNLM"/>
    </source>
</evidence>
<feature type="compositionally biased region" description="Pro residues" evidence="3">
    <location>
        <begin position="234"/>
        <end position="245"/>
    </location>
</feature>
<feature type="compositionally biased region" description="Basic and acidic residues" evidence="3">
    <location>
        <begin position="105"/>
        <end position="124"/>
    </location>
</feature>
<protein>
    <recommendedName>
        <fullName evidence="6">Bcl-2-like protein 12</fullName>
    </recommendedName>
</protein>
<evidence type="ECO:0000313" key="5">
    <source>
        <dbReference type="Proteomes" id="UP001591681"/>
    </source>
</evidence>
<dbReference type="PANTHER" id="PTHR14965:SF2">
    <property type="entry name" value="BCL-2-LIKE PROTEIN 12"/>
    <property type="match status" value="1"/>
</dbReference>
<feature type="region of interest" description="Disordered" evidence="3">
    <location>
        <begin position="229"/>
        <end position="251"/>
    </location>
</feature>
<feature type="region of interest" description="Disordered" evidence="3">
    <location>
        <begin position="38"/>
        <end position="213"/>
    </location>
</feature>
<evidence type="ECO:0000256" key="3">
    <source>
        <dbReference type="SAM" id="MobiDB-lite"/>
    </source>
</evidence>
<organism evidence="4 5">
    <name type="scientific">Coilia grayii</name>
    <name type="common">Gray's grenadier anchovy</name>
    <dbReference type="NCBI Taxonomy" id="363190"/>
    <lineage>
        <taxon>Eukaryota</taxon>
        <taxon>Metazoa</taxon>
        <taxon>Chordata</taxon>
        <taxon>Craniata</taxon>
        <taxon>Vertebrata</taxon>
        <taxon>Euteleostomi</taxon>
        <taxon>Actinopterygii</taxon>
        <taxon>Neopterygii</taxon>
        <taxon>Teleostei</taxon>
        <taxon>Clupei</taxon>
        <taxon>Clupeiformes</taxon>
        <taxon>Clupeoidei</taxon>
        <taxon>Engraulidae</taxon>
        <taxon>Coilinae</taxon>
        <taxon>Coilia</taxon>
    </lineage>
</organism>
<feature type="compositionally biased region" description="Basic residues" evidence="3">
    <location>
        <begin position="160"/>
        <end position="170"/>
    </location>
</feature>
<dbReference type="Proteomes" id="UP001591681">
    <property type="component" value="Unassembled WGS sequence"/>
</dbReference>
<dbReference type="AlphaFoldDB" id="A0ABD1KPS1"/>
<comment type="caution">
    <text evidence="4">The sequence shown here is derived from an EMBL/GenBank/DDBJ whole genome shotgun (WGS) entry which is preliminary data.</text>
</comment>
<evidence type="ECO:0000256" key="1">
    <source>
        <dbReference type="ARBA" id="ARBA00022553"/>
    </source>
</evidence>
<dbReference type="GO" id="GO:0006915">
    <property type="term" value="P:apoptotic process"/>
    <property type="evidence" value="ECO:0007669"/>
    <property type="project" value="UniProtKB-KW"/>
</dbReference>
<dbReference type="EMBL" id="JBHFQA010000003">
    <property type="protein sequence ID" value="KAL2101147.1"/>
    <property type="molecule type" value="Genomic_DNA"/>
</dbReference>
<dbReference type="InterPro" id="IPR036834">
    <property type="entry name" value="Bcl-2-like_sf"/>
</dbReference>
<accession>A0ABD1KPS1</accession>
<name>A0ABD1KPS1_9TELE</name>
<evidence type="ECO:0000256" key="2">
    <source>
        <dbReference type="ARBA" id="ARBA00022703"/>
    </source>
</evidence>